<gene>
    <name evidence="2" type="ORF">NTEN_LOCUS14067</name>
</gene>
<sequence length="120" mass="14137">MIEEKSANELANDCQRTYGRRPQSQLSVFQNLVEHLAALPVGRYLLKHDDKDGGFMFIYQEQEAGVRFRLVIRVRHANGFDPSSRRFHFSFEVFVDDHDQQGVEYCWNMFDVNSNHSEHE</sequence>
<dbReference type="OrthoDB" id="6288737at2759"/>
<name>A0A6H5GZN0_9HEMI</name>
<dbReference type="GO" id="GO:0008023">
    <property type="term" value="C:transcription elongation factor complex"/>
    <property type="evidence" value="ECO:0007669"/>
    <property type="project" value="InterPro"/>
</dbReference>
<organism evidence="2 3">
    <name type="scientific">Nesidiocoris tenuis</name>
    <dbReference type="NCBI Taxonomy" id="355587"/>
    <lineage>
        <taxon>Eukaryota</taxon>
        <taxon>Metazoa</taxon>
        <taxon>Ecdysozoa</taxon>
        <taxon>Arthropoda</taxon>
        <taxon>Hexapoda</taxon>
        <taxon>Insecta</taxon>
        <taxon>Pterygota</taxon>
        <taxon>Neoptera</taxon>
        <taxon>Paraneoptera</taxon>
        <taxon>Hemiptera</taxon>
        <taxon>Heteroptera</taxon>
        <taxon>Panheteroptera</taxon>
        <taxon>Cimicomorpha</taxon>
        <taxon>Miridae</taxon>
        <taxon>Dicyphina</taxon>
        <taxon>Nesidiocoris</taxon>
    </lineage>
</organism>
<dbReference type="InterPro" id="IPR019535">
    <property type="entry name" value="ICE2_C"/>
</dbReference>
<evidence type="ECO:0000313" key="2">
    <source>
        <dbReference type="EMBL" id="CAB0008856.1"/>
    </source>
</evidence>
<evidence type="ECO:0000259" key="1">
    <source>
        <dbReference type="Pfam" id="PF10505"/>
    </source>
</evidence>
<evidence type="ECO:0000313" key="3">
    <source>
        <dbReference type="Proteomes" id="UP000479000"/>
    </source>
</evidence>
<dbReference type="Proteomes" id="UP000479000">
    <property type="component" value="Unassembled WGS sequence"/>
</dbReference>
<keyword evidence="3" id="KW-1185">Reference proteome</keyword>
<feature type="domain" description="Little elongation complex subunit 2 C-terminal" evidence="1">
    <location>
        <begin position="1"/>
        <end position="62"/>
    </location>
</feature>
<proteinExistence type="predicted"/>
<dbReference type="EMBL" id="CADCXU010021032">
    <property type="protein sequence ID" value="CAB0008856.1"/>
    <property type="molecule type" value="Genomic_DNA"/>
</dbReference>
<dbReference type="AlphaFoldDB" id="A0A6H5GZN0"/>
<accession>A0A6H5GZN0</accession>
<protein>
    <recommendedName>
        <fullName evidence="1">Little elongation complex subunit 2 C-terminal domain-containing protein</fullName>
    </recommendedName>
</protein>
<dbReference type="Pfam" id="PF10505">
    <property type="entry name" value="NARG2_C"/>
    <property type="match status" value="1"/>
</dbReference>
<reference evidence="2 3" key="1">
    <citation type="submission" date="2020-02" db="EMBL/GenBank/DDBJ databases">
        <authorList>
            <person name="Ferguson B K."/>
        </authorList>
    </citation>
    <scope>NUCLEOTIDE SEQUENCE [LARGE SCALE GENOMIC DNA]</scope>
</reference>